<keyword evidence="18" id="KW-1185">Reference proteome</keyword>
<name>A0A507F3P0_9FUNG</name>
<dbReference type="InterPro" id="IPR033709">
    <property type="entry name" value="Anticodon_Ile_ABEc"/>
</dbReference>
<evidence type="ECO:0000256" key="5">
    <source>
        <dbReference type="ARBA" id="ARBA00022598"/>
    </source>
</evidence>
<evidence type="ECO:0000256" key="4">
    <source>
        <dbReference type="ARBA" id="ARBA00022490"/>
    </source>
</evidence>
<evidence type="ECO:0000313" key="18">
    <source>
        <dbReference type="Proteomes" id="UP000320333"/>
    </source>
</evidence>
<dbReference type="CDD" id="cd07961">
    <property type="entry name" value="Anticodon_Ia_Ile_ABEc"/>
    <property type="match status" value="1"/>
</dbReference>
<dbReference type="FunFam" id="3.40.50.620:FF:000050">
    <property type="entry name" value="Isoleucyl-tRNA synthetase,cytoplasmic"/>
    <property type="match status" value="1"/>
</dbReference>
<feature type="domain" description="Methionyl/Valyl/Leucyl/Isoleucyl-tRNA synthetase anticodon-binding" evidence="16">
    <location>
        <begin position="725"/>
        <end position="881"/>
    </location>
</feature>
<dbReference type="InterPro" id="IPR009080">
    <property type="entry name" value="tRNAsynth_Ia_anticodon-bd"/>
</dbReference>
<keyword evidence="5 14" id="KW-0436">Ligase</keyword>
<dbReference type="PANTHER" id="PTHR42780">
    <property type="entry name" value="SOLEUCYL-TRNA SYNTHETASE"/>
    <property type="match status" value="1"/>
</dbReference>
<dbReference type="GO" id="GO:0005524">
    <property type="term" value="F:ATP binding"/>
    <property type="evidence" value="ECO:0007669"/>
    <property type="project" value="UniProtKB-KW"/>
</dbReference>
<evidence type="ECO:0000259" key="16">
    <source>
        <dbReference type="Pfam" id="PF08264"/>
    </source>
</evidence>
<dbReference type="OrthoDB" id="1706657at2759"/>
<dbReference type="SUPFAM" id="SSF52374">
    <property type="entry name" value="Nucleotidylyl transferase"/>
    <property type="match status" value="1"/>
</dbReference>
<dbReference type="SUPFAM" id="SSF47323">
    <property type="entry name" value="Anticodon-binding domain of a subclass of class I aminoacyl-tRNA synthetases"/>
    <property type="match status" value="1"/>
</dbReference>
<dbReference type="FunFam" id="3.40.50.620:FF:000023">
    <property type="entry name" value="Isoleucyl-tRNA synthetase,cytoplasmic"/>
    <property type="match status" value="1"/>
</dbReference>
<evidence type="ECO:0000256" key="1">
    <source>
        <dbReference type="ARBA" id="ARBA00004496"/>
    </source>
</evidence>
<organism evidence="17 18">
    <name type="scientific">Chytriomyces confervae</name>
    <dbReference type="NCBI Taxonomy" id="246404"/>
    <lineage>
        <taxon>Eukaryota</taxon>
        <taxon>Fungi</taxon>
        <taxon>Fungi incertae sedis</taxon>
        <taxon>Chytridiomycota</taxon>
        <taxon>Chytridiomycota incertae sedis</taxon>
        <taxon>Chytridiomycetes</taxon>
        <taxon>Chytridiales</taxon>
        <taxon>Chytriomycetaceae</taxon>
        <taxon>Chytriomyces</taxon>
    </lineage>
</organism>
<evidence type="ECO:0000259" key="15">
    <source>
        <dbReference type="Pfam" id="PF00133"/>
    </source>
</evidence>
<evidence type="ECO:0000256" key="8">
    <source>
        <dbReference type="ARBA" id="ARBA00022917"/>
    </source>
</evidence>
<keyword evidence="7 14" id="KW-0067">ATP-binding</keyword>
<evidence type="ECO:0000313" key="17">
    <source>
        <dbReference type="EMBL" id="TPX70722.1"/>
    </source>
</evidence>
<dbReference type="FunFam" id="1.10.730.10:FF:000004">
    <property type="entry name" value="Isoleucyl-tRNA synthetase, cytoplasmic"/>
    <property type="match status" value="1"/>
</dbReference>
<dbReference type="Pfam" id="PF19302">
    <property type="entry name" value="DUF5915"/>
    <property type="match status" value="1"/>
</dbReference>
<dbReference type="GO" id="GO:0002161">
    <property type="term" value="F:aminoacyl-tRNA deacylase activity"/>
    <property type="evidence" value="ECO:0007669"/>
    <property type="project" value="InterPro"/>
</dbReference>
<gene>
    <name evidence="17" type="ORF">CcCBS67573_g06468</name>
</gene>
<keyword evidence="9 14" id="KW-0030">Aminoacyl-tRNA synthetase</keyword>
<evidence type="ECO:0000256" key="7">
    <source>
        <dbReference type="ARBA" id="ARBA00022840"/>
    </source>
</evidence>
<keyword evidence="8 14" id="KW-0648">Protein biosynthesis</keyword>
<evidence type="ECO:0000256" key="11">
    <source>
        <dbReference type="ARBA" id="ARBA00048359"/>
    </source>
</evidence>
<evidence type="ECO:0000256" key="9">
    <source>
        <dbReference type="ARBA" id="ARBA00023146"/>
    </source>
</evidence>
<evidence type="ECO:0000256" key="12">
    <source>
        <dbReference type="ARBA" id="ARBA00069879"/>
    </source>
</evidence>
<keyword evidence="6 14" id="KW-0547">Nucleotide-binding</keyword>
<dbReference type="Proteomes" id="UP000320333">
    <property type="component" value="Unassembled WGS sequence"/>
</dbReference>
<dbReference type="InterPro" id="IPR002300">
    <property type="entry name" value="aa-tRNA-synth_Ia"/>
</dbReference>
<dbReference type="NCBIfam" id="TIGR00392">
    <property type="entry name" value="ileS"/>
    <property type="match status" value="1"/>
</dbReference>
<dbReference type="HAMAP" id="MF_02003">
    <property type="entry name" value="Ile_tRNA_synth_type2"/>
    <property type="match status" value="1"/>
</dbReference>
<comment type="catalytic activity">
    <reaction evidence="11">
        <text>tRNA(Ile) + L-isoleucine + ATP = L-isoleucyl-tRNA(Ile) + AMP + diphosphate</text>
        <dbReference type="Rhea" id="RHEA:11060"/>
        <dbReference type="Rhea" id="RHEA-COMP:9666"/>
        <dbReference type="Rhea" id="RHEA-COMP:9695"/>
        <dbReference type="ChEBI" id="CHEBI:30616"/>
        <dbReference type="ChEBI" id="CHEBI:33019"/>
        <dbReference type="ChEBI" id="CHEBI:58045"/>
        <dbReference type="ChEBI" id="CHEBI:78442"/>
        <dbReference type="ChEBI" id="CHEBI:78528"/>
        <dbReference type="ChEBI" id="CHEBI:456215"/>
        <dbReference type="EC" id="6.1.1.5"/>
    </reaction>
</comment>
<dbReference type="Gene3D" id="3.40.50.620">
    <property type="entry name" value="HUPs"/>
    <property type="match status" value="2"/>
</dbReference>
<evidence type="ECO:0000256" key="3">
    <source>
        <dbReference type="ARBA" id="ARBA00013165"/>
    </source>
</evidence>
<dbReference type="PROSITE" id="PS00178">
    <property type="entry name" value="AA_TRNA_LIGASE_I"/>
    <property type="match status" value="1"/>
</dbReference>
<dbReference type="InterPro" id="IPR023586">
    <property type="entry name" value="Ile-tRNA-ligase_type2"/>
</dbReference>
<dbReference type="GO" id="GO:0004822">
    <property type="term" value="F:isoleucine-tRNA ligase activity"/>
    <property type="evidence" value="ECO:0007669"/>
    <property type="project" value="UniProtKB-EC"/>
</dbReference>
<feature type="domain" description="Aminoacyl-tRNA synthetase class Ia" evidence="15">
    <location>
        <begin position="48"/>
        <end position="668"/>
    </location>
</feature>
<dbReference type="GO" id="GO:0006428">
    <property type="term" value="P:isoleucyl-tRNA aminoacylation"/>
    <property type="evidence" value="ECO:0007669"/>
    <property type="project" value="InterPro"/>
</dbReference>
<evidence type="ECO:0000256" key="14">
    <source>
        <dbReference type="RuleBase" id="RU363035"/>
    </source>
</evidence>
<dbReference type="GO" id="GO:0005737">
    <property type="term" value="C:cytoplasm"/>
    <property type="evidence" value="ECO:0007669"/>
    <property type="project" value="UniProtKB-SubCell"/>
</dbReference>
<dbReference type="Pfam" id="PF00133">
    <property type="entry name" value="tRNA-synt_1"/>
    <property type="match status" value="1"/>
</dbReference>
<dbReference type="AlphaFoldDB" id="A0A507F3P0"/>
<dbReference type="PRINTS" id="PR00984">
    <property type="entry name" value="TRNASYNTHILE"/>
</dbReference>
<evidence type="ECO:0000256" key="6">
    <source>
        <dbReference type="ARBA" id="ARBA00022741"/>
    </source>
</evidence>
<dbReference type="InterPro" id="IPR001412">
    <property type="entry name" value="aa-tRNA-synth_I_CS"/>
</dbReference>
<protein>
    <recommendedName>
        <fullName evidence="12">Isoleucine--tRNA ligase, cytoplasmic</fullName>
        <ecNumber evidence="3">6.1.1.5</ecNumber>
    </recommendedName>
    <alternativeName>
        <fullName evidence="10">Isoleucyl-tRNA synthetase</fullName>
    </alternativeName>
    <alternativeName>
        <fullName evidence="13">Probable isoleucine--tRNA ligase, cytoplasmic</fullName>
    </alternativeName>
</protein>
<evidence type="ECO:0000256" key="10">
    <source>
        <dbReference type="ARBA" id="ARBA00032665"/>
    </source>
</evidence>
<dbReference type="Pfam" id="PF08264">
    <property type="entry name" value="Anticodon_1"/>
    <property type="match status" value="1"/>
</dbReference>
<dbReference type="InterPro" id="IPR014729">
    <property type="entry name" value="Rossmann-like_a/b/a_fold"/>
</dbReference>
<dbReference type="InterPro" id="IPR013155">
    <property type="entry name" value="M/V/L/I-tRNA-synth_anticd-bd"/>
</dbReference>
<dbReference type="GO" id="GO:0000049">
    <property type="term" value="F:tRNA binding"/>
    <property type="evidence" value="ECO:0007669"/>
    <property type="project" value="InterPro"/>
</dbReference>
<dbReference type="InterPro" id="IPR009008">
    <property type="entry name" value="Val/Leu/Ile-tRNA-synth_edit"/>
</dbReference>
<dbReference type="EMBL" id="QEAP01000278">
    <property type="protein sequence ID" value="TPX70722.1"/>
    <property type="molecule type" value="Genomic_DNA"/>
</dbReference>
<accession>A0A507F3P0</accession>
<reference evidence="17 18" key="1">
    <citation type="journal article" date="2019" name="Sci. Rep.">
        <title>Comparative genomics of chytrid fungi reveal insights into the obligate biotrophic and pathogenic lifestyle of Synchytrium endobioticum.</title>
        <authorList>
            <person name="van de Vossenberg B.T.L.H."/>
            <person name="Warris S."/>
            <person name="Nguyen H.D.T."/>
            <person name="van Gent-Pelzer M.P.E."/>
            <person name="Joly D.L."/>
            <person name="van de Geest H.C."/>
            <person name="Bonants P.J.M."/>
            <person name="Smith D.S."/>
            <person name="Levesque C.A."/>
            <person name="van der Lee T.A.J."/>
        </authorList>
    </citation>
    <scope>NUCLEOTIDE SEQUENCE [LARGE SCALE GENOMIC DNA]</scope>
    <source>
        <strain evidence="17 18">CBS 675.73</strain>
    </source>
</reference>
<dbReference type="SUPFAM" id="SSF50677">
    <property type="entry name" value="ValRS/IleRS/LeuRS editing domain"/>
    <property type="match status" value="1"/>
</dbReference>
<comment type="caution">
    <text evidence="17">The sequence shown here is derived from an EMBL/GenBank/DDBJ whole genome shotgun (WGS) entry which is preliminary data.</text>
</comment>
<evidence type="ECO:0000256" key="13">
    <source>
        <dbReference type="ARBA" id="ARBA00072822"/>
    </source>
</evidence>
<dbReference type="STRING" id="246404.A0A507F3P0"/>
<dbReference type="Gene3D" id="1.10.730.10">
    <property type="entry name" value="Isoleucyl-tRNA Synthetase, Domain 1"/>
    <property type="match status" value="1"/>
</dbReference>
<keyword evidence="4" id="KW-0963">Cytoplasm</keyword>
<dbReference type="PANTHER" id="PTHR42780:SF1">
    <property type="entry name" value="ISOLEUCINE--TRNA LIGASE, CYTOPLASMIC"/>
    <property type="match status" value="1"/>
</dbReference>
<dbReference type="CDD" id="cd00818">
    <property type="entry name" value="IleRS_core"/>
    <property type="match status" value="1"/>
</dbReference>
<evidence type="ECO:0000256" key="2">
    <source>
        <dbReference type="ARBA" id="ARBA00005594"/>
    </source>
</evidence>
<comment type="similarity">
    <text evidence="2 14">Belongs to the class-I aminoacyl-tRNA synthetase family.</text>
</comment>
<sequence length="1110" mass="126711">MTNNTSKDFAWTGWRWASTGPTKVGSTSTDKIPDVPANISFPTEEHRILAFWKDIDAFQTSLKLSKGRKEFTFYDGPPFATGLPHYGHLLAGTIKDTVTRYAHQTGHHVERRFGWDCHGLPVEHEIDKKLNIKSPEDVLKIGIKQYNAECRAIVMKFSSEWETTVTRIGRWIDFKNDYKTLNTSFMESVWWVFKQLFDKGQIYRGFSIMPYSTACTTPMSNFEANQNYKDVVDPSVVVSFPLTSDPSVSLLAWTSTPWTLPSNLAVCVNPNFEYVKIQDGETGSIWILLQSRLEMLYKDPKKAKYTVLGKMQGSALKGLEYEPLYDYFIERKGKGSFIVMADTYVTDDSGTGIVHCAPAFGEDDYRVCIDHKVVTGEDVPCPIDASGIFTSVVRDYAGQYVKDADKPIQKDLKARNRLIRQTQFSHSYPFCWRSDTPLIYKAVPSWFVRVTNIKEQLMKNNAGTVWVPNFVKEKRFANWLENARDWNISRNRYWGTPIPLWISDDKEEIIAIGSVAELEQLTGLSGIKDLHRESIDHLTIPSRQGKGVLRRTTEVLDCWFESGSMPFAQMHYPFENKDRFENVFPADFIAEGLDQTRGWFYTLLVLSTHLMDKAPWKNLIVNGLVLAADGKKMSKSKKNYPDPTLILEQYGADVLRLYLINSPVVRAEPLRFDEKGVKSLIAAVFLPWYNSYRFFFAQLALLKKEHNYDFKYDPNGDTKFDNVMDQWILASTQSLIKFVREEMAAYRLYTVVPQLLALIDTLTNWYIRFNRKRLKGDYGVEEADKALQTLFEVLFTLSKMMAPFTPFLTETMYQNLKTCIPDSANIAEDNRSVHFLMFPEVKTQYFNADIERAVSRMQSVIELGRYIREKRGLALKAPLRELIVINKDPVFQSDIHSLESYIKEELNLKTVTTTADEAAYGVRYELKPDFKVLGQKLGKDLSRVKKALTTLSPAQVAAYVTDHVLVVEGITLGEGDLEVVRLFGAAQGGKDASVKSKYEAKSSGDVLVILDVEEDLELVQEGLARELVNRVQRLRKKAGLQPVDDVTYSYTMKVDPAQKLSLAMKAQAEYLSKTLKQPLEEYKGANGKEVIIDEEQEVDDAKFQLFLIRA</sequence>
<comment type="subcellular location">
    <subcellularLocation>
        <location evidence="1">Cytoplasm</location>
    </subcellularLocation>
</comment>
<dbReference type="EC" id="6.1.1.5" evidence="3"/>
<dbReference type="InterPro" id="IPR002301">
    <property type="entry name" value="Ile-tRNA-ligase"/>
</dbReference>
<proteinExistence type="inferred from homology"/>